<dbReference type="Proteomes" id="UP000323300">
    <property type="component" value="Unassembled WGS sequence"/>
</dbReference>
<dbReference type="PANTHER" id="PTHR30537:SF74">
    <property type="entry name" value="HTH-TYPE TRANSCRIPTIONAL REGULATOR TRPI"/>
    <property type="match status" value="1"/>
</dbReference>
<dbReference type="InterPro" id="IPR036388">
    <property type="entry name" value="WH-like_DNA-bd_sf"/>
</dbReference>
<dbReference type="PANTHER" id="PTHR30537">
    <property type="entry name" value="HTH-TYPE TRANSCRIPTIONAL REGULATOR"/>
    <property type="match status" value="1"/>
</dbReference>
<dbReference type="EMBL" id="FOSL01000005">
    <property type="protein sequence ID" value="SFK33273.1"/>
    <property type="molecule type" value="Genomic_DNA"/>
</dbReference>
<reference evidence="6 7" key="1">
    <citation type="submission" date="2016-10" db="EMBL/GenBank/DDBJ databases">
        <authorList>
            <person name="Varghese N."/>
            <person name="Submissions S."/>
        </authorList>
    </citation>
    <scope>NUCLEOTIDE SEQUENCE [LARGE SCALE GENOMIC DNA]</scope>
    <source>
        <strain evidence="6 7">DSM 21822</strain>
    </source>
</reference>
<dbReference type="InterPro" id="IPR000847">
    <property type="entry name" value="LysR_HTH_N"/>
</dbReference>
<dbReference type="InterPro" id="IPR036390">
    <property type="entry name" value="WH_DNA-bd_sf"/>
</dbReference>
<accession>A0A1I3YNA7</accession>
<dbReference type="InterPro" id="IPR005119">
    <property type="entry name" value="LysR_subst-bd"/>
</dbReference>
<keyword evidence="7" id="KW-1185">Reference proteome</keyword>
<gene>
    <name evidence="6" type="ORF">SAMN04488498_10558</name>
</gene>
<evidence type="ECO:0000259" key="5">
    <source>
        <dbReference type="PROSITE" id="PS50931"/>
    </source>
</evidence>
<evidence type="ECO:0000313" key="6">
    <source>
        <dbReference type="EMBL" id="SFK33273.1"/>
    </source>
</evidence>
<dbReference type="PRINTS" id="PR00039">
    <property type="entry name" value="HTHLYSR"/>
</dbReference>
<dbReference type="GO" id="GO:0043565">
    <property type="term" value="F:sequence-specific DNA binding"/>
    <property type="evidence" value="ECO:0007669"/>
    <property type="project" value="TreeGrafter"/>
</dbReference>
<dbReference type="Gene3D" id="1.10.10.10">
    <property type="entry name" value="Winged helix-like DNA-binding domain superfamily/Winged helix DNA-binding domain"/>
    <property type="match status" value="1"/>
</dbReference>
<dbReference type="FunFam" id="1.10.10.10:FF:000038">
    <property type="entry name" value="Glycine cleavage system transcriptional activator"/>
    <property type="match status" value="1"/>
</dbReference>
<proteinExistence type="inferred from homology"/>
<comment type="similarity">
    <text evidence="1">Belongs to the LysR transcriptional regulatory family.</text>
</comment>
<evidence type="ECO:0000256" key="3">
    <source>
        <dbReference type="ARBA" id="ARBA00023125"/>
    </source>
</evidence>
<dbReference type="SUPFAM" id="SSF53850">
    <property type="entry name" value="Periplasmic binding protein-like II"/>
    <property type="match status" value="1"/>
</dbReference>
<dbReference type="GO" id="GO:0003700">
    <property type="term" value="F:DNA-binding transcription factor activity"/>
    <property type="evidence" value="ECO:0007669"/>
    <property type="project" value="InterPro"/>
</dbReference>
<name>A0A1I3YNA7_9HYPH</name>
<keyword evidence="4" id="KW-0804">Transcription</keyword>
<evidence type="ECO:0000256" key="1">
    <source>
        <dbReference type="ARBA" id="ARBA00009437"/>
    </source>
</evidence>
<keyword evidence="3" id="KW-0238">DNA-binding</keyword>
<evidence type="ECO:0000256" key="4">
    <source>
        <dbReference type="ARBA" id="ARBA00023163"/>
    </source>
</evidence>
<dbReference type="NCBIfam" id="NF008352">
    <property type="entry name" value="PRK11139.1"/>
    <property type="match status" value="1"/>
</dbReference>
<dbReference type="SUPFAM" id="SSF46785">
    <property type="entry name" value="Winged helix' DNA-binding domain"/>
    <property type="match status" value="1"/>
</dbReference>
<dbReference type="Pfam" id="PF03466">
    <property type="entry name" value="LysR_substrate"/>
    <property type="match status" value="1"/>
</dbReference>
<evidence type="ECO:0000313" key="7">
    <source>
        <dbReference type="Proteomes" id="UP000323300"/>
    </source>
</evidence>
<evidence type="ECO:0000256" key="2">
    <source>
        <dbReference type="ARBA" id="ARBA00023015"/>
    </source>
</evidence>
<feature type="domain" description="HTH lysR-type" evidence="5">
    <location>
        <begin position="4"/>
        <end position="61"/>
    </location>
</feature>
<dbReference type="CDD" id="cd08432">
    <property type="entry name" value="PBP2_GcdR_TrpI_HvrB_AmpR_like"/>
    <property type="match status" value="1"/>
</dbReference>
<dbReference type="PROSITE" id="PS50931">
    <property type="entry name" value="HTH_LYSR"/>
    <property type="match status" value="1"/>
</dbReference>
<dbReference type="Pfam" id="PF00126">
    <property type="entry name" value="HTH_1"/>
    <property type="match status" value="1"/>
</dbReference>
<protein>
    <submittedName>
        <fullName evidence="6">LysR family transcriptional regulator, glycine cleavage system transcriptional activator</fullName>
    </submittedName>
</protein>
<dbReference type="AlphaFoldDB" id="A0A1I3YNA7"/>
<dbReference type="Gene3D" id="3.40.190.10">
    <property type="entry name" value="Periplasmic binding protein-like II"/>
    <property type="match status" value="2"/>
</dbReference>
<keyword evidence="2" id="KW-0805">Transcription regulation</keyword>
<organism evidence="6 7">
    <name type="scientific">Neomesorhizobium albiziae</name>
    <dbReference type="NCBI Taxonomy" id="335020"/>
    <lineage>
        <taxon>Bacteria</taxon>
        <taxon>Pseudomonadati</taxon>
        <taxon>Pseudomonadota</taxon>
        <taxon>Alphaproteobacteria</taxon>
        <taxon>Hyphomicrobiales</taxon>
        <taxon>Phyllobacteriaceae</taxon>
        <taxon>Neomesorhizobium</taxon>
    </lineage>
</organism>
<dbReference type="GO" id="GO:0006351">
    <property type="term" value="P:DNA-templated transcription"/>
    <property type="evidence" value="ECO:0007669"/>
    <property type="project" value="TreeGrafter"/>
</dbReference>
<sequence>MKLPPIAAIRAFEAAARHQSFTKAADELGMTQAAVSYQIRLLEERIGTPLFTREPRQVTLTETGRRLSPKVTEALDLLGSAFAEVAEKATLELAISVLPTVASAWLVPRLSSFQAANPNIKIRLHTSNEMVDFIRDDIDLVVRSGGGNWPGNDVFLLFPMVYAPVCTPEFRDRHRLANPADLLTVRRFGSANWWRRWLTEAGVKNLDDGNDVGLMLGVQAMDVAVTLLGQGVAMVVTTFFAEELKSGRLVQPFSHVVEDGRGYFLVYPEARRRSRKVQLFRDWIIAEAAATRSAPAVPAQ</sequence>
<dbReference type="InterPro" id="IPR058163">
    <property type="entry name" value="LysR-type_TF_proteobact-type"/>
</dbReference>